<dbReference type="EMBL" id="PKMF04000002">
    <property type="protein sequence ID" value="KAK7861482.1"/>
    <property type="molecule type" value="Genomic_DNA"/>
</dbReference>
<reference evidence="1" key="2">
    <citation type="journal article" date="2018" name="Sci. Data">
        <title>The draft genome sequence of cork oak.</title>
        <authorList>
            <person name="Ramos A.M."/>
            <person name="Usie A."/>
            <person name="Barbosa P."/>
            <person name="Barros P.M."/>
            <person name="Capote T."/>
            <person name="Chaves I."/>
            <person name="Simoes F."/>
            <person name="Abreu I."/>
            <person name="Carrasquinho I."/>
            <person name="Faro C."/>
            <person name="Guimaraes J.B."/>
            <person name="Mendonca D."/>
            <person name="Nobrega F."/>
            <person name="Rodrigues L."/>
            <person name="Saibo N.J.M."/>
            <person name="Varela M.C."/>
            <person name="Egas C."/>
            <person name="Matos J."/>
            <person name="Miguel C.M."/>
            <person name="Oliveira M.M."/>
            <person name="Ricardo C.P."/>
            <person name="Goncalves S."/>
        </authorList>
    </citation>
    <scope>NUCLEOTIDE SEQUENCE [LARGE SCALE GENOMIC DNA]</scope>
    <source>
        <strain evidence="1">HL8</strain>
    </source>
</reference>
<comment type="caution">
    <text evidence="1">The sequence shown here is derived from an EMBL/GenBank/DDBJ whole genome shotgun (WGS) entry which is preliminary data.</text>
</comment>
<evidence type="ECO:0000313" key="1">
    <source>
        <dbReference type="EMBL" id="KAK7861482.1"/>
    </source>
</evidence>
<reference evidence="1" key="1">
    <citation type="submission" date="2017-12" db="EMBL/GenBank/DDBJ databases">
        <authorList>
            <person name="Barbosa P."/>
            <person name="Usie A."/>
            <person name="Ramos A.M."/>
        </authorList>
    </citation>
    <scope>NUCLEOTIDE SEQUENCE</scope>
    <source>
        <strain evidence="1">HL8</strain>
        <tissue evidence="1">Leaves</tissue>
    </source>
</reference>
<dbReference type="AlphaFoldDB" id="A0AAW0MC04"/>
<name>A0AAW0MC04_QUESU</name>
<proteinExistence type="predicted"/>
<sequence>MVFLMEIKDDDFQDIAQAIAFLRPLHRVQQCESSQSFFIKDMKCGQMVDAKWGYSFVNAFKYVGMLGDLISFLPFAIHS</sequence>
<gene>
    <name evidence="1" type="ORF">CFP56_011222</name>
</gene>
<accession>A0AAW0MC04</accession>
<protein>
    <submittedName>
        <fullName evidence="1">Uncharacterized protein</fullName>
    </submittedName>
</protein>
<reference evidence="1" key="3">
    <citation type="submission" date="2023-07" db="EMBL/GenBank/DDBJ databases">
        <title>An improved reference 1 genome and first organelle genomes of Quercus suber.</title>
        <authorList>
            <consortium name="Genosuber Consortium"/>
            <person name="Usie A."/>
            <person name="Serra O."/>
            <person name="Barros P."/>
        </authorList>
    </citation>
    <scope>NUCLEOTIDE SEQUENCE</scope>
    <source>
        <strain evidence="1">HL8</strain>
        <tissue evidence="1">Leaves</tissue>
    </source>
</reference>
<organism evidence="1">
    <name type="scientific">Quercus suber</name>
    <name type="common">Cork oak</name>
    <dbReference type="NCBI Taxonomy" id="58331"/>
    <lineage>
        <taxon>Eukaryota</taxon>
        <taxon>Viridiplantae</taxon>
        <taxon>Streptophyta</taxon>
        <taxon>Embryophyta</taxon>
        <taxon>Tracheophyta</taxon>
        <taxon>Spermatophyta</taxon>
        <taxon>Magnoliopsida</taxon>
        <taxon>eudicotyledons</taxon>
        <taxon>Gunneridae</taxon>
        <taxon>Pentapetalae</taxon>
        <taxon>rosids</taxon>
        <taxon>fabids</taxon>
        <taxon>Fagales</taxon>
        <taxon>Fagaceae</taxon>
        <taxon>Quercus</taxon>
    </lineage>
</organism>